<feature type="transmembrane region" description="Helical" evidence="7">
    <location>
        <begin position="69"/>
        <end position="89"/>
    </location>
</feature>
<dbReference type="SUPFAM" id="SSF53335">
    <property type="entry name" value="S-adenosyl-L-methionine-dependent methyltransferases"/>
    <property type="match status" value="1"/>
</dbReference>
<feature type="domain" description="Methyltransferase type 11" evidence="8">
    <location>
        <begin position="71"/>
        <end position="189"/>
    </location>
</feature>
<proteinExistence type="predicted"/>
<evidence type="ECO:0000256" key="3">
    <source>
        <dbReference type="ARBA" id="ARBA00022679"/>
    </source>
</evidence>
<dbReference type="InterPro" id="IPR013216">
    <property type="entry name" value="Methyltransf_11"/>
</dbReference>
<dbReference type="EMBL" id="QZWG01000015">
    <property type="protein sequence ID" value="RZB63876.1"/>
    <property type="molecule type" value="Genomic_DNA"/>
</dbReference>
<dbReference type="InterPro" id="IPR029063">
    <property type="entry name" value="SAM-dependent_MTases_sf"/>
</dbReference>
<dbReference type="InterPro" id="IPR025799">
    <property type="entry name" value="Arg_MeTrfase"/>
</dbReference>
<keyword evidence="3 6" id="KW-0808">Transferase</keyword>
<dbReference type="AlphaFoldDB" id="A0A445GRK5"/>
<keyword evidence="4 6" id="KW-0949">S-adenosyl-L-methionine</keyword>
<keyword evidence="7" id="KW-0472">Membrane</keyword>
<keyword evidence="7" id="KW-1133">Transmembrane helix</keyword>
<evidence type="ECO:0000256" key="7">
    <source>
        <dbReference type="SAM" id="Phobius"/>
    </source>
</evidence>
<dbReference type="Gene3D" id="2.70.160.11">
    <property type="entry name" value="Hnrnp arginine n-methyltransferase1"/>
    <property type="match status" value="1"/>
</dbReference>
<accession>A0A445GRK5</accession>
<evidence type="ECO:0000313" key="10">
    <source>
        <dbReference type="EMBL" id="RZB63876.1"/>
    </source>
</evidence>
<evidence type="ECO:0000256" key="4">
    <source>
        <dbReference type="ARBA" id="ARBA00022691"/>
    </source>
</evidence>
<keyword evidence="11" id="KW-1185">Reference proteome</keyword>
<dbReference type="FunFam" id="3.40.50.150:FF:000003">
    <property type="entry name" value="Blast:Protein arginine N-methyltransferase 1"/>
    <property type="match status" value="1"/>
</dbReference>
<comment type="catalytic activity">
    <reaction evidence="5">
        <text>L-arginyl-[protein] + S-adenosyl-L-methionine = N(omega)-methyl-L-arginyl-[protein] + S-adenosyl-L-homocysteine + H(+)</text>
        <dbReference type="Rhea" id="RHEA:48100"/>
        <dbReference type="Rhea" id="RHEA-COMP:10532"/>
        <dbReference type="Rhea" id="RHEA-COMP:11990"/>
        <dbReference type="ChEBI" id="CHEBI:15378"/>
        <dbReference type="ChEBI" id="CHEBI:29965"/>
        <dbReference type="ChEBI" id="CHEBI:57856"/>
        <dbReference type="ChEBI" id="CHEBI:59789"/>
        <dbReference type="ChEBI" id="CHEBI:65280"/>
    </reaction>
    <physiologicalReaction direction="left-to-right" evidence="5">
        <dbReference type="Rhea" id="RHEA:48101"/>
    </physiologicalReaction>
</comment>
<dbReference type="PROSITE" id="PS51678">
    <property type="entry name" value="SAM_MT_PRMT"/>
    <property type="match status" value="1"/>
</dbReference>
<dbReference type="GO" id="GO:0035242">
    <property type="term" value="F:protein-arginine omega-N asymmetric methyltransferase activity"/>
    <property type="evidence" value="ECO:0007669"/>
    <property type="project" value="UniProtKB-EC"/>
</dbReference>
<protein>
    <recommendedName>
        <fullName evidence="1">type I protein arginine methyltransferase</fullName>
        <ecNumber evidence="1">2.1.1.319</ecNumber>
    </recommendedName>
</protein>
<keyword evidence="2 6" id="KW-0489">Methyltransferase</keyword>
<dbReference type="Pfam" id="PF08241">
    <property type="entry name" value="Methyltransf_11"/>
    <property type="match status" value="1"/>
</dbReference>
<evidence type="ECO:0000259" key="8">
    <source>
        <dbReference type="Pfam" id="PF08241"/>
    </source>
</evidence>
<dbReference type="GO" id="GO:0042054">
    <property type="term" value="F:histone methyltransferase activity"/>
    <property type="evidence" value="ECO:0007669"/>
    <property type="project" value="TreeGrafter"/>
</dbReference>
<dbReference type="PANTHER" id="PTHR11006:SF73">
    <property type="entry name" value="PROTEIN ARGININE N-METHYLTRANSFERASE 6"/>
    <property type="match status" value="1"/>
</dbReference>
<keyword evidence="7" id="KW-0812">Transmembrane</keyword>
<name>A0A445GRK5_GLYSO</name>
<evidence type="ECO:0000256" key="2">
    <source>
        <dbReference type="ARBA" id="ARBA00022603"/>
    </source>
</evidence>
<reference evidence="10 11" key="1">
    <citation type="submission" date="2018-09" db="EMBL/GenBank/DDBJ databases">
        <title>A high-quality reference genome of wild soybean provides a powerful tool to mine soybean genomes.</title>
        <authorList>
            <person name="Xie M."/>
            <person name="Chung C.Y.L."/>
            <person name="Li M.-W."/>
            <person name="Wong F.-L."/>
            <person name="Chan T.-F."/>
            <person name="Lam H.-M."/>
        </authorList>
    </citation>
    <scope>NUCLEOTIDE SEQUENCE [LARGE SCALE GENOMIC DNA]</scope>
    <source>
        <strain evidence="11">cv. W05</strain>
        <tissue evidence="10">Hypocotyl of etiolated seedlings</tissue>
    </source>
</reference>
<dbReference type="Gene3D" id="3.40.50.150">
    <property type="entry name" value="Vaccinia Virus protein VP39"/>
    <property type="match status" value="1"/>
</dbReference>
<gene>
    <name evidence="10" type="ORF">D0Y65_040455</name>
</gene>
<dbReference type="GO" id="GO:0032259">
    <property type="term" value="P:methylation"/>
    <property type="evidence" value="ECO:0007669"/>
    <property type="project" value="UniProtKB-KW"/>
</dbReference>
<dbReference type="Proteomes" id="UP000289340">
    <property type="component" value="Chromosome 15"/>
</dbReference>
<feature type="domain" description="Protein arginine N-methyltransferase" evidence="9">
    <location>
        <begin position="323"/>
        <end position="385"/>
    </location>
</feature>
<evidence type="ECO:0000256" key="1">
    <source>
        <dbReference type="ARBA" id="ARBA00011925"/>
    </source>
</evidence>
<dbReference type="CDD" id="cd02440">
    <property type="entry name" value="AdoMet_MTases"/>
    <property type="match status" value="1"/>
</dbReference>
<sequence length="395" mass="44725">MQQPKERQGIDGEEQVVPMRVTSSIDHDEAYFESYARISVHEQLLKDKARTDAYLHAIIRHEEFIRDKVVLDVGCGTGILAILCAQAGAKRVYAVEATHDIAHAVNFFKIIVLIAYFVVLLIRQTSKVVEDNNLSNIITVLQGRIEDVEIKEQVDVIISEWMGYMLLHKNMLESVITARDRWLKPGGLMLPSKATLYMAPVTNTKRYEESINYWNSVYGINMSAFKPLAKQSAFLGPCVETITFENVLARPQVVKCVNCDSVTIPELRSVTESFKFNSTVKAPLHGFAFWFDVEFGPSPMPLSIRYPTSSVDDHPPVDSQTRRDPTLLLSTAPNVLPTHWQQTLIYFFDPKDLKQDQLIEGRVTLSQNQASSRLLDVKIAYDTGGQSHVKYSFLR</sequence>
<dbReference type="Pfam" id="PF22528">
    <property type="entry name" value="PRMT_C"/>
    <property type="match status" value="2"/>
</dbReference>
<comment type="caution">
    <text evidence="10">The sequence shown here is derived from an EMBL/GenBank/DDBJ whole genome shotgun (WGS) entry which is preliminary data.</text>
</comment>
<feature type="domain" description="Protein arginine N-methyltransferase" evidence="9">
    <location>
        <begin position="193"/>
        <end position="300"/>
    </location>
</feature>
<organism evidence="10 11">
    <name type="scientific">Glycine soja</name>
    <name type="common">Wild soybean</name>
    <dbReference type="NCBI Taxonomy" id="3848"/>
    <lineage>
        <taxon>Eukaryota</taxon>
        <taxon>Viridiplantae</taxon>
        <taxon>Streptophyta</taxon>
        <taxon>Embryophyta</taxon>
        <taxon>Tracheophyta</taxon>
        <taxon>Spermatophyta</taxon>
        <taxon>Magnoliopsida</taxon>
        <taxon>eudicotyledons</taxon>
        <taxon>Gunneridae</taxon>
        <taxon>Pentapetalae</taxon>
        <taxon>rosids</taxon>
        <taxon>fabids</taxon>
        <taxon>Fabales</taxon>
        <taxon>Fabaceae</taxon>
        <taxon>Papilionoideae</taxon>
        <taxon>50 kb inversion clade</taxon>
        <taxon>NPAAA clade</taxon>
        <taxon>indigoferoid/millettioid clade</taxon>
        <taxon>Phaseoleae</taxon>
        <taxon>Glycine</taxon>
        <taxon>Glycine subgen. Soja</taxon>
    </lineage>
</organism>
<evidence type="ECO:0000259" key="9">
    <source>
        <dbReference type="Pfam" id="PF22528"/>
    </source>
</evidence>
<feature type="transmembrane region" description="Helical" evidence="7">
    <location>
        <begin position="101"/>
        <end position="122"/>
    </location>
</feature>
<evidence type="ECO:0000313" key="11">
    <source>
        <dbReference type="Proteomes" id="UP000289340"/>
    </source>
</evidence>
<dbReference type="PANTHER" id="PTHR11006">
    <property type="entry name" value="PROTEIN ARGININE N-METHYLTRANSFERASE"/>
    <property type="match status" value="1"/>
</dbReference>
<dbReference type="EC" id="2.1.1.319" evidence="1"/>
<evidence type="ECO:0000256" key="5">
    <source>
        <dbReference type="ARBA" id="ARBA00049303"/>
    </source>
</evidence>
<dbReference type="InterPro" id="IPR055135">
    <property type="entry name" value="PRMT_dom"/>
</dbReference>
<evidence type="ECO:0000256" key="6">
    <source>
        <dbReference type="PROSITE-ProRule" id="PRU01015"/>
    </source>
</evidence>